<organism evidence="2 3">
    <name type="scientific">Hallella seregens ATCC 51272</name>
    <dbReference type="NCBI Taxonomy" id="1336250"/>
    <lineage>
        <taxon>Bacteria</taxon>
        <taxon>Pseudomonadati</taxon>
        <taxon>Bacteroidota</taxon>
        <taxon>Bacteroidia</taxon>
        <taxon>Bacteroidales</taxon>
        <taxon>Prevotellaceae</taxon>
        <taxon>Hallella</taxon>
    </lineage>
</organism>
<evidence type="ECO:0000313" key="3">
    <source>
        <dbReference type="Proteomes" id="UP001589688"/>
    </source>
</evidence>
<comment type="similarity">
    <text evidence="1">Belongs to the Rv0495c family.</text>
</comment>
<dbReference type="InterPro" id="IPR021458">
    <property type="entry name" value="Rv0495c"/>
</dbReference>
<dbReference type="Pfam" id="PF11307">
    <property type="entry name" value="DUF3109"/>
    <property type="match status" value="1"/>
</dbReference>
<evidence type="ECO:0000256" key="1">
    <source>
        <dbReference type="ARBA" id="ARBA00093770"/>
    </source>
</evidence>
<sequence length="212" mass="23806">MELHILQIGDVLVSPDIFTEKFCCDLDACKGRCCVEGDAGAPVTLDEIGSIESCLDEVWPQLSASAQSVVDRQGVAYADRDGDLVTSIVNGKDCVFTCYEDLDDRTDGHTIHNCCLCALERACHDGRTSWCKPISCALYPIREKQFGGGLVGLNYHRWDICRDAVKKGRELDLRIYEFLKEPLIRRFGRAWYEELCEVGEEIRRRVSSEASS</sequence>
<dbReference type="Proteomes" id="UP001589688">
    <property type="component" value="Unassembled WGS sequence"/>
</dbReference>
<gene>
    <name evidence="2" type="ORF">ACFFK8_09975</name>
</gene>
<accession>A0ABV5ZL53</accession>
<evidence type="ECO:0000313" key="2">
    <source>
        <dbReference type="EMBL" id="MFB9898106.1"/>
    </source>
</evidence>
<dbReference type="EMBL" id="JBHLZF010000002">
    <property type="protein sequence ID" value="MFB9898106.1"/>
    <property type="molecule type" value="Genomic_DNA"/>
</dbReference>
<dbReference type="RefSeq" id="WP_027952130.1">
    <property type="nucleotide sequence ID" value="NZ_JADU01000012.1"/>
</dbReference>
<reference evidence="2 3" key="1">
    <citation type="submission" date="2024-09" db="EMBL/GenBank/DDBJ databases">
        <authorList>
            <person name="Sun Q."/>
            <person name="Mori K."/>
        </authorList>
    </citation>
    <scope>NUCLEOTIDE SEQUENCE [LARGE SCALE GENOMIC DNA]</scope>
    <source>
        <strain evidence="2 3">ATCC 51272</strain>
    </source>
</reference>
<comment type="caution">
    <text evidence="2">The sequence shown here is derived from an EMBL/GenBank/DDBJ whole genome shotgun (WGS) entry which is preliminary data.</text>
</comment>
<protein>
    <submittedName>
        <fullName evidence="2">DUF3109 family protein</fullName>
    </submittedName>
</protein>
<name>A0ABV5ZL53_9BACT</name>
<proteinExistence type="inferred from homology"/>
<keyword evidence="3" id="KW-1185">Reference proteome</keyword>